<evidence type="ECO:0000313" key="2">
    <source>
        <dbReference type="EMBL" id="GAA4635655.1"/>
    </source>
</evidence>
<reference evidence="3" key="1">
    <citation type="journal article" date="2019" name="Int. J. Syst. Evol. Microbiol.">
        <title>The Global Catalogue of Microorganisms (GCM) 10K type strain sequencing project: providing services to taxonomists for standard genome sequencing and annotation.</title>
        <authorList>
            <consortium name="The Broad Institute Genomics Platform"/>
            <consortium name="The Broad Institute Genome Sequencing Center for Infectious Disease"/>
            <person name="Wu L."/>
            <person name="Ma J."/>
        </authorList>
    </citation>
    <scope>NUCLEOTIDE SEQUENCE [LARGE SCALE GENOMIC DNA]</scope>
    <source>
        <strain evidence="3">JCM 17939</strain>
    </source>
</reference>
<sequence length="127" mass="13726">MAPRTPECHPDAALRELGAGRSDPLGSARTIASMIVSALLMIDLGNAEDTLSRIVGRSEPTTKRSIPKGSTPTRSRTADLTVFPSGRNVLFAPREAGRRKAAGPGETRTECFWFGPRFERGSMVWSP</sequence>
<comment type="caution">
    <text evidence="2">The sequence shown here is derived from an EMBL/GenBank/DDBJ whole genome shotgun (WGS) entry which is preliminary data.</text>
</comment>
<evidence type="ECO:0000256" key="1">
    <source>
        <dbReference type="SAM" id="MobiDB-lite"/>
    </source>
</evidence>
<name>A0ABP8UNQ9_9ACTN</name>
<proteinExistence type="predicted"/>
<gene>
    <name evidence="2" type="ORF">GCM10023196_082040</name>
</gene>
<feature type="region of interest" description="Disordered" evidence="1">
    <location>
        <begin position="54"/>
        <end position="78"/>
    </location>
</feature>
<keyword evidence="3" id="KW-1185">Reference proteome</keyword>
<evidence type="ECO:0008006" key="4">
    <source>
        <dbReference type="Google" id="ProtNLM"/>
    </source>
</evidence>
<dbReference type="EMBL" id="BAABHK010000015">
    <property type="protein sequence ID" value="GAA4635655.1"/>
    <property type="molecule type" value="Genomic_DNA"/>
</dbReference>
<organism evidence="2 3">
    <name type="scientific">Actinoallomurus vinaceus</name>
    <dbReference type="NCBI Taxonomy" id="1080074"/>
    <lineage>
        <taxon>Bacteria</taxon>
        <taxon>Bacillati</taxon>
        <taxon>Actinomycetota</taxon>
        <taxon>Actinomycetes</taxon>
        <taxon>Streptosporangiales</taxon>
        <taxon>Thermomonosporaceae</taxon>
        <taxon>Actinoallomurus</taxon>
    </lineage>
</organism>
<evidence type="ECO:0000313" key="3">
    <source>
        <dbReference type="Proteomes" id="UP001501442"/>
    </source>
</evidence>
<protein>
    <recommendedName>
        <fullName evidence="4">Transposase</fullName>
    </recommendedName>
</protein>
<dbReference type="Proteomes" id="UP001501442">
    <property type="component" value="Unassembled WGS sequence"/>
</dbReference>
<accession>A0ABP8UNQ9</accession>